<sequence>LNTLRVYWKASQPKPVLYLFPGRDPTKPLTSETVQRVMKRIIKKAGITKTATPHVLRHSFATHLLEDGYDVRKIQFLLGHKSLQSTCTYTHVARDFLQKTTSPLDTLDKEV</sequence>
<comment type="caution">
    <text evidence="4">The sequence shown here is derived from an EMBL/GenBank/DDBJ whole genome shotgun (WGS) entry which is preliminary data.</text>
</comment>
<dbReference type="Pfam" id="PF00589">
    <property type="entry name" value="Phage_integrase"/>
    <property type="match status" value="1"/>
</dbReference>
<dbReference type="AlphaFoldDB" id="A0A0F9FWV6"/>
<feature type="domain" description="Tyr recombinase" evidence="3">
    <location>
        <begin position="1"/>
        <end position="102"/>
    </location>
</feature>
<evidence type="ECO:0000256" key="1">
    <source>
        <dbReference type="ARBA" id="ARBA00023125"/>
    </source>
</evidence>
<dbReference type="GO" id="GO:0015074">
    <property type="term" value="P:DNA integration"/>
    <property type="evidence" value="ECO:0007669"/>
    <property type="project" value="InterPro"/>
</dbReference>
<evidence type="ECO:0000256" key="2">
    <source>
        <dbReference type="ARBA" id="ARBA00023172"/>
    </source>
</evidence>
<name>A0A0F9FWV6_9ZZZZ</name>
<dbReference type="Gene3D" id="1.10.443.10">
    <property type="entry name" value="Intergrase catalytic core"/>
    <property type="match status" value="1"/>
</dbReference>
<organism evidence="4">
    <name type="scientific">marine sediment metagenome</name>
    <dbReference type="NCBI Taxonomy" id="412755"/>
    <lineage>
        <taxon>unclassified sequences</taxon>
        <taxon>metagenomes</taxon>
        <taxon>ecological metagenomes</taxon>
    </lineage>
</organism>
<dbReference type="InterPro" id="IPR011010">
    <property type="entry name" value="DNA_brk_join_enz"/>
</dbReference>
<gene>
    <name evidence="4" type="ORF">LCGC14_1900200</name>
</gene>
<dbReference type="PROSITE" id="PS51898">
    <property type="entry name" value="TYR_RECOMBINASE"/>
    <property type="match status" value="1"/>
</dbReference>
<dbReference type="GO" id="GO:0006310">
    <property type="term" value="P:DNA recombination"/>
    <property type="evidence" value="ECO:0007669"/>
    <property type="project" value="UniProtKB-KW"/>
</dbReference>
<protein>
    <recommendedName>
        <fullName evidence="3">Tyr recombinase domain-containing protein</fullName>
    </recommendedName>
</protein>
<dbReference type="InterPro" id="IPR002104">
    <property type="entry name" value="Integrase_catalytic"/>
</dbReference>
<keyword evidence="1" id="KW-0238">DNA-binding</keyword>
<dbReference type="GO" id="GO:0003677">
    <property type="term" value="F:DNA binding"/>
    <property type="evidence" value="ECO:0007669"/>
    <property type="project" value="UniProtKB-KW"/>
</dbReference>
<evidence type="ECO:0000259" key="3">
    <source>
        <dbReference type="PROSITE" id="PS51898"/>
    </source>
</evidence>
<dbReference type="EMBL" id="LAZR01019887">
    <property type="protein sequence ID" value="KKL90889.1"/>
    <property type="molecule type" value="Genomic_DNA"/>
</dbReference>
<dbReference type="InterPro" id="IPR013762">
    <property type="entry name" value="Integrase-like_cat_sf"/>
</dbReference>
<dbReference type="SUPFAM" id="SSF56349">
    <property type="entry name" value="DNA breaking-rejoining enzymes"/>
    <property type="match status" value="1"/>
</dbReference>
<proteinExistence type="predicted"/>
<keyword evidence="2" id="KW-0233">DNA recombination</keyword>
<accession>A0A0F9FWV6</accession>
<dbReference type="InterPro" id="IPR050090">
    <property type="entry name" value="Tyrosine_recombinase_XerCD"/>
</dbReference>
<dbReference type="PANTHER" id="PTHR30349">
    <property type="entry name" value="PHAGE INTEGRASE-RELATED"/>
    <property type="match status" value="1"/>
</dbReference>
<evidence type="ECO:0000313" key="4">
    <source>
        <dbReference type="EMBL" id="KKL90889.1"/>
    </source>
</evidence>
<feature type="non-terminal residue" evidence="4">
    <location>
        <position position="1"/>
    </location>
</feature>
<dbReference type="PANTHER" id="PTHR30349:SF41">
    <property type="entry name" value="INTEGRASE_RECOMBINASE PROTEIN MJ0367-RELATED"/>
    <property type="match status" value="1"/>
</dbReference>
<reference evidence="4" key="1">
    <citation type="journal article" date="2015" name="Nature">
        <title>Complex archaea that bridge the gap between prokaryotes and eukaryotes.</title>
        <authorList>
            <person name="Spang A."/>
            <person name="Saw J.H."/>
            <person name="Jorgensen S.L."/>
            <person name="Zaremba-Niedzwiedzka K."/>
            <person name="Martijn J."/>
            <person name="Lind A.E."/>
            <person name="van Eijk R."/>
            <person name="Schleper C."/>
            <person name="Guy L."/>
            <person name="Ettema T.J."/>
        </authorList>
    </citation>
    <scope>NUCLEOTIDE SEQUENCE</scope>
</reference>